<dbReference type="EMBL" id="PCSH01000030">
    <property type="protein sequence ID" value="PIP41949.1"/>
    <property type="molecule type" value="Genomic_DNA"/>
</dbReference>
<dbReference type="Proteomes" id="UP000231067">
    <property type="component" value="Unassembled WGS sequence"/>
</dbReference>
<accession>A0A2H0A933</accession>
<proteinExistence type="inferred from homology"/>
<dbReference type="PANTHER" id="PTHR33755">
    <property type="entry name" value="TOXIN PARE1-RELATED"/>
    <property type="match status" value="1"/>
</dbReference>
<dbReference type="InterPro" id="IPR035093">
    <property type="entry name" value="RelE/ParE_toxin_dom_sf"/>
</dbReference>
<protein>
    <submittedName>
        <fullName evidence="3">Plasmid stabilization protein</fullName>
    </submittedName>
</protein>
<gene>
    <name evidence="3" type="ORF">COX18_01860</name>
</gene>
<dbReference type="Gene3D" id="3.30.2310.20">
    <property type="entry name" value="RelE-like"/>
    <property type="match status" value="1"/>
</dbReference>
<comment type="similarity">
    <text evidence="1">Belongs to the RelE toxin family.</text>
</comment>
<evidence type="ECO:0000313" key="4">
    <source>
        <dbReference type="Proteomes" id="UP000231067"/>
    </source>
</evidence>
<dbReference type="InterPro" id="IPR051803">
    <property type="entry name" value="TA_system_RelE-like_toxin"/>
</dbReference>
<dbReference type="InterPro" id="IPR007712">
    <property type="entry name" value="RelE/ParE_toxin"/>
</dbReference>
<dbReference type="AlphaFoldDB" id="A0A2H0A933"/>
<evidence type="ECO:0000313" key="3">
    <source>
        <dbReference type="EMBL" id="PIP41949.1"/>
    </source>
</evidence>
<keyword evidence="2" id="KW-1277">Toxin-antitoxin system</keyword>
<dbReference type="Pfam" id="PF05016">
    <property type="entry name" value="ParE_toxin"/>
    <property type="match status" value="1"/>
</dbReference>
<reference evidence="3 4" key="1">
    <citation type="submission" date="2017-09" db="EMBL/GenBank/DDBJ databases">
        <title>Depth-based differentiation of microbial function through sediment-hosted aquifers and enrichment of novel symbionts in the deep terrestrial subsurface.</title>
        <authorList>
            <person name="Probst A.J."/>
            <person name="Ladd B."/>
            <person name="Jarett J.K."/>
            <person name="Geller-Mcgrath D.E."/>
            <person name="Sieber C.M."/>
            <person name="Emerson J.B."/>
            <person name="Anantharaman K."/>
            <person name="Thomas B.C."/>
            <person name="Malmstrom R."/>
            <person name="Stieglmeier M."/>
            <person name="Klingl A."/>
            <person name="Woyke T."/>
            <person name="Ryan C.M."/>
            <person name="Banfield J.F."/>
        </authorList>
    </citation>
    <scope>NUCLEOTIDE SEQUENCE [LARGE SCALE GENOMIC DNA]</scope>
    <source>
        <strain evidence="3">CG23_combo_of_CG06-09_8_20_14_all_40_23</strain>
    </source>
</reference>
<sequence length="98" mass="11729">MAEINWTEEAERWLKDIHDYIAQDSPESAVRVVEAIYERAQLLCRFSEIGHRYDRIVDRHVRILLYGHYRIAYLIKYDGNIDILGVFHGALDIDRYLY</sequence>
<comment type="caution">
    <text evidence="3">The sequence shown here is derived from an EMBL/GenBank/DDBJ whole genome shotgun (WGS) entry which is preliminary data.</text>
</comment>
<organism evidence="3 4">
    <name type="scientific">Candidatus Desantisbacteria bacterium CG23_combo_of_CG06-09_8_20_14_all_40_23</name>
    <dbReference type="NCBI Taxonomy" id="1974550"/>
    <lineage>
        <taxon>Bacteria</taxon>
        <taxon>Candidatus Desantisiibacteriota</taxon>
    </lineage>
</organism>
<evidence type="ECO:0000256" key="1">
    <source>
        <dbReference type="ARBA" id="ARBA00006226"/>
    </source>
</evidence>
<name>A0A2H0A933_9BACT</name>
<evidence type="ECO:0000256" key="2">
    <source>
        <dbReference type="ARBA" id="ARBA00022649"/>
    </source>
</evidence>